<dbReference type="RefSeq" id="WP_229110475.1">
    <property type="nucleotide sequence ID" value="NZ_CP064788.1"/>
</dbReference>
<dbReference type="Gene3D" id="3.40.50.2300">
    <property type="match status" value="2"/>
</dbReference>
<dbReference type="AlphaFoldDB" id="A0A897NCX4"/>
<evidence type="ECO:0000313" key="3">
    <source>
        <dbReference type="EMBL" id="QSG10338.1"/>
    </source>
</evidence>
<name>A0A897NCX4_9EURY</name>
<evidence type="ECO:0000259" key="2">
    <source>
        <dbReference type="Pfam" id="PF13458"/>
    </source>
</evidence>
<dbReference type="KEGG" id="hds:HSR122_2969"/>
<dbReference type="EMBL" id="CP064788">
    <property type="protein sequence ID" value="QSG10338.1"/>
    <property type="molecule type" value="Genomic_DNA"/>
</dbReference>
<dbReference type="Pfam" id="PF13458">
    <property type="entry name" value="Peripla_BP_6"/>
    <property type="match status" value="1"/>
</dbReference>
<reference evidence="3 4" key="1">
    <citation type="submission" date="2020-11" db="EMBL/GenBank/DDBJ databases">
        <title>Carbohydrate-dependent, anaerobic sulfur respiration: A novel catabolism in halophilic archaea.</title>
        <authorList>
            <person name="Sorokin D.Y."/>
            <person name="Messina E."/>
            <person name="Smedile F."/>
            <person name="La Cono V."/>
            <person name="Hallsworth J.E."/>
            <person name="Yakimov M.M."/>
        </authorList>
    </citation>
    <scope>NUCLEOTIDE SEQUENCE [LARGE SCALE GENOMIC DNA]</scope>
    <source>
        <strain evidence="3 4">HSR12-2</strain>
    </source>
</reference>
<gene>
    <name evidence="3" type="primary">livK</name>
    <name evidence="3" type="ORF">HSR122_2969</name>
</gene>
<dbReference type="InterPro" id="IPR028082">
    <property type="entry name" value="Peripla_BP_I"/>
</dbReference>
<keyword evidence="1" id="KW-0732">Signal</keyword>
<dbReference type="InterPro" id="IPR028081">
    <property type="entry name" value="Leu-bd"/>
</dbReference>
<organism evidence="3 4">
    <name type="scientific">Halapricum desulfuricans</name>
    <dbReference type="NCBI Taxonomy" id="2841257"/>
    <lineage>
        <taxon>Archaea</taxon>
        <taxon>Methanobacteriati</taxon>
        <taxon>Methanobacteriota</taxon>
        <taxon>Stenosarchaea group</taxon>
        <taxon>Halobacteria</taxon>
        <taxon>Halobacteriales</taxon>
        <taxon>Haloarculaceae</taxon>
        <taxon>Halapricum</taxon>
    </lineage>
</organism>
<evidence type="ECO:0000256" key="1">
    <source>
        <dbReference type="ARBA" id="ARBA00022729"/>
    </source>
</evidence>
<evidence type="ECO:0000313" key="4">
    <source>
        <dbReference type="Proteomes" id="UP000662973"/>
    </source>
</evidence>
<dbReference type="Proteomes" id="UP000662973">
    <property type="component" value="Chromosome"/>
</dbReference>
<dbReference type="PROSITE" id="PS51257">
    <property type="entry name" value="PROKAR_LIPOPROTEIN"/>
    <property type="match status" value="1"/>
</dbReference>
<keyword evidence="4" id="KW-1185">Reference proteome</keyword>
<dbReference type="InterPro" id="IPR051010">
    <property type="entry name" value="BCAA_transport"/>
</dbReference>
<dbReference type="PANTHER" id="PTHR30483:SF6">
    <property type="entry name" value="PERIPLASMIC BINDING PROTEIN OF ABC TRANSPORTER FOR NATURAL AMINO ACIDS"/>
    <property type="match status" value="1"/>
</dbReference>
<dbReference type="PANTHER" id="PTHR30483">
    <property type="entry name" value="LEUCINE-SPECIFIC-BINDING PROTEIN"/>
    <property type="match status" value="1"/>
</dbReference>
<dbReference type="SUPFAM" id="SSF53822">
    <property type="entry name" value="Periplasmic binding protein-like I"/>
    <property type="match status" value="1"/>
</dbReference>
<feature type="domain" description="Leucine-binding protein" evidence="2">
    <location>
        <begin position="41"/>
        <end position="349"/>
    </location>
</feature>
<protein>
    <submittedName>
        <fullName evidence="3">ABC-type branched-chain amino acid transport system, periplasmic component</fullName>
    </submittedName>
</protein>
<accession>A0A897NCX4</accession>
<proteinExistence type="predicted"/>
<dbReference type="GeneID" id="68853556"/>
<sequence>MDERAGGPKPRLGRRAYLKGVSPIVGVGAAGCLGVGTDSGPIRVGNLSPFSGGLGWIGPNSRRGIRTALAGNGGVNRATIDGRTVEIVERDTETDPETAIAGFRSLDDAGVETMVGPSSVVAASLFRPALTARLSFVSPVSGTTQLDNIGGTYIWRTVPSDTVGARAQARFAYQEPGWRRMALAYRDSKGSYSFSKASGEYFSSLGGDVVTEVELNPNATDYRSAVRTIQDAGASVVSLTAGTTITGQFIRDYVSLGADDDFAILLGNDVLTSAFIDEMGADTMEGMVGQTPAPGPAIDAFTERYDAIHGTPPGIFAAAAYDAMNLIALAFVTEGEPNRRAVPDHLRKIGNPPGTEVSTFAAGKAALEADEPINYVGAATPQNFNEYGDPLGSFAINQVVDGSWQTVTTYTAEQLSERG</sequence>